<reference evidence="2 3" key="1">
    <citation type="submission" date="2019-01" db="EMBL/GenBank/DDBJ databases">
        <authorList>
            <person name="Sayadi A."/>
        </authorList>
    </citation>
    <scope>NUCLEOTIDE SEQUENCE [LARGE SCALE GENOMIC DNA]</scope>
</reference>
<feature type="non-terminal residue" evidence="2">
    <location>
        <position position="1"/>
    </location>
</feature>
<accession>A0A653C2N1</accession>
<protein>
    <submittedName>
        <fullName evidence="2">Uncharacterized protein</fullName>
    </submittedName>
</protein>
<feature type="compositionally biased region" description="Basic and acidic residues" evidence="1">
    <location>
        <begin position="24"/>
        <end position="34"/>
    </location>
</feature>
<proteinExistence type="predicted"/>
<organism evidence="2 3">
    <name type="scientific">Callosobruchus maculatus</name>
    <name type="common">Southern cowpea weevil</name>
    <name type="synonym">Pulse bruchid</name>
    <dbReference type="NCBI Taxonomy" id="64391"/>
    <lineage>
        <taxon>Eukaryota</taxon>
        <taxon>Metazoa</taxon>
        <taxon>Ecdysozoa</taxon>
        <taxon>Arthropoda</taxon>
        <taxon>Hexapoda</taxon>
        <taxon>Insecta</taxon>
        <taxon>Pterygota</taxon>
        <taxon>Neoptera</taxon>
        <taxon>Endopterygota</taxon>
        <taxon>Coleoptera</taxon>
        <taxon>Polyphaga</taxon>
        <taxon>Cucujiformia</taxon>
        <taxon>Chrysomeloidea</taxon>
        <taxon>Chrysomelidae</taxon>
        <taxon>Bruchinae</taxon>
        <taxon>Bruchini</taxon>
        <taxon>Callosobruchus</taxon>
    </lineage>
</organism>
<feature type="non-terminal residue" evidence="2">
    <location>
        <position position="123"/>
    </location>
</feature>
<feature type="compositionally biased region" description="Basic and acidic residues" evidence="1">
    <location>
        <begin position="1"/>
        <end position="10"/>
    </location>
</feature>
<dbReference type="AlphaFoldDB" id="A0A653C2N1"/>
<sequence length="123" mass="13740">EKVPENKSERNYQILYNTSQDTNISEKKKGDSKLLHNMSSGIETTNSSKDDATEGMQKQETVDNKSEKNTTDCDTKSENKNKSSFNEKPWATLVSYVDELTVGGRRNSKGQYIDGMGTFPGFG</sequence>
<feature type="compositionally biased region" description="Polar residues" evidence="1">
    <location>
        <begin position="37"/>
        <end position="47"/>
    </location>
</feature>
<feature type="compositionally biased region" description="Polar residues" evidence="1">
    <location>
        <begin position="14"/>
        <end position="23"/>
    </location>
</feature>
<feature type="compositionally biased region" description="Basic and acidic residues" evidence="1">
    <location>
        <begin position="60"/>
        <end position="81"/>
    </location>
</feature>
<evidence type="ECO:0000256" key="1">
    <source>
        <dbReference type="SAM" id="MobiDB-lite"/>
    </source>
</evidence>
<gene>
    <name evidence="2" type="ORF">CALMAC_LOCUS5513</name>
</gene>
<feature type="region of interest" description="Disordered" evidence="1">
    <location>
        <begin position="1"/>
        <end position="88"/>
    </location>
</feature>
<evidence type="ECO:0000313" key="2">
    <source>
        <dbReference type="EMBL" id="VEN41808.1"/>
    </source>
</evidence>
<dbReference type="OrthoDB" id="6706763at2759"/>
<name>A0A653C2N1_CALMS</name>
<dbReference type="EMBL" id="CAACVG010006797">
    <property type="protein sequence ID" value="VEN41808.1"/>
    <property type="molecule type" value="Genomic_DNA"/>
</dbReference>
<evidence type="ECO:0000313" key="3">
    <source>
        <dbReference type="Proteomes" id="UP000410492"/>
    </source>
</evidence>
<keyword evidence="3" id="KW-1185">Reference proteome</keyword>
<dbReference type="Proteomes" id="UP000410492">
    <property type="component" value="Unassembled WGS sequence"/>
</dbReference>